<reference evidence="2 3" key="1">
    <citation type="journal article" date="2016" name="Nat. Commun.">
        <title>Thousands of microbial genomes shed light on interconnected biogeochemical processes in an aquifer system.</title>
        <authorList>
            <person name="Anantharaman K."/>
            <person name="Brown C.T."/>
            <person name="Hug L.A."/>
            <person name="Sharon I."/>
            <person name="Castelle C.J."/>
            <person name="Probst A.J."/>
            <person name="Thomas B.C."/>
            <person name="Singh A."/>
            <person name="Wilkins M.J."/>
            <person name="Karaoz U."/>
            <person name="Brodie E.L."/>
            <person name="Williams K.H."/>
            <person name="Hubbard S.S."/>
            <person name="Banfield J.F."/>
        </authorList>
    </citation>
    <scope>NUCLEOTIDE SEQUENCE [LARGE SCALE GENOMIC DNA]</scope>
</reference>
<name>A0A1G2R9M4_9BACT</name>
<proteinExistence type="predicted"/>
<dbReference type="AlphaFoldDB" id="A0A1G2R9M4"/>
<keyword evidence="1" id="KW-0472">Membrane</keyword>
<dbReference type="Proteomes" id="UP000179258">
    <property type="component" value="Unassembled WGS sequence"/>
</dbReference>
<evidence type="ECO:0000313" key="3">
    <source>
        <dbReference type="Proteomes" id="UP000179258"/>
    </source>
</evidence>
<comment type="caution">
    <text evidence="2">The sequence shown here is derived from an EMBL/GenBank/DDBJ whole genome shotgun (WGS) entry which is preliminary data.</text>
</comment>
<dbReference type="EMBL" id="MHTX01000003">
    <property type="protein sequence ID" value="OHA68962.1"/>
    <property type="molecule type" value="Genomic_DNA"/>
</dbReference>
<sequence length="167" mass="18150">MHSTPWKYSEKGISIVEVLAVILIIGIALGSLLNLAVFSLKSSGATKEEIAAGILAQKTMEEVRSFRDGTSWGSDGLGVLAAGTAYHPIEEPTATSTRWALLDGEEVLGRYTRKVVPENVSRDPVTKNIEAIYNVANNDTETKKIVVTISWGNKTLALTAYLTNWKQ</sequence>
<protein>
    <recommendedName>
        <fullName evidence="4">Type IV pilus modification protein PilV</fullName>
    </recommendedName>
</protein>
<keyword evidence="1" id="KW-0812">Transmembrane</keyword>
<feature type="transmembrane region" description="Helical" evidence="1">
    <location>
        <begin position="12"/>
        <end position="37"/>
    </location>
</feature>
<gene>
    <name evidence="2" type="ORF">A3D59_00790</name>
</gene>
<organism evidence="2 3">
    <name type="scientific">Candidatus Wildermuthbacteria bacterium RIFCSPHIGHO2_02_FULL_47_17</name>
    <dbReference type="NCBI Taxonomy" id="1802452"/>
    <lineage>
        <taxon>Bacteria</taxon>
        <taxon>Candidatus Wildermuthiibacteriota</taxon>
    </lineage>
</organism>
<evidence type="ECO:0000313" key="2">
    <source>
        <dbReference type="EMBL" id="OHA68962.1"/>
    </source>
</evidence>
<evidence type="ECO:0008006" key="4">
    <source>
        <dbReference type="Google" id="ProtNLM"/>
    </source>
</evidence>
<keyword evidence="1" id="KW-1133">Transmembrane helix</keyword>
<accession>A0A1G2R9M4</accession>
<evidence type="ECO:0000256" key="1">
    <source>
        <dbReference type="SAM" id="Phobius"/>
    </source>
</evidence>